<feature type="compositionally biased region" description="Acidic residues" evidence="1">
    <location>
        <begin position="88"/>
        <end position="104"/>
    </location>
</feature>
<keyword evidence="3" id="KW-1185">Reference proteome</keyword>
<evidence type="ECO:0000313" key="2">
    <source>
        <dbReference type="EMBL" id="CAE7779438.1"/>
    </source>
</evidence>
<feature type="compositionally biased region" description="Acidic residues" evidence="1">
    <location>
        <begin position="152"/>
        <end position="161"/>
    </location>
</feature>
<dbReference type="Proteomes" id="UP000649617">
    <property type="component" value="Unassembled WGS sequence"/>
</dbReference>
<feature type="non-terminal residue" evidence="2">
    <location>
        <position position="188"/>
    </location>
</feature>
<protein>
    <submittedName>
        <fullName evidence="2">Uncharacterized protein</fullName>
    </submittedName>
</protein>
<name>A0A812YEU6_SYMPI</name>
<accession>A0A812YEU6</accession>
<gene>
    <name evidence="2" type="ORF">SPIL2461_LOCUS23130</name>
</gene>
<feature type="region of interest" description="Disordered" evidence="1">
    <location>
        <begin position="150"/>
        <end position="169"/>
    </location>
</feature>
<evidence type="ECO:0000313" key="3">
    <source>
        <dbReference type="Proteomes" id="UP000649617"/>
    </source>
</evidence>
<comment type="caution">
    <text evidence="2">The sequence shown here is derived from an EMBL/GenBank/DDBJ whole genome shotgun (WGS) entry which is preliminary data.</text>
</comment>
<proteinExistence type="predicted"/>
<feature type="region of interest" description="Disordered" evidence="1">
    <location>
        <begin position="1"/>
        <end position="142"/>
    </location>
</feature>
<dbReference type="EMBL" id="CAJNIZ010047979">
    <property type="protein sequence ID" value="CAE7779438.1"/>
    <property type="molecule type" value="Genomic_DNA"/>
</dbReference>
<reference evidence="2" key="1">
    <citation type="submission" date="2021-02" db="EMBL/GenBank/DDBJ databases">
        <authorList>
            <person name="Dougan E. K."/>
            <person name="Rhodes N."/>
            <person name="Thang M."/>
            <person name="Chan C."/>
        </authorList>
    </citation>
    <scope>NUCLEOTIDE SEQUENCE</scope>
</reference>
<dbReference type="AlphaFoldDB" id="A0A812YEU6"/>
<organism evidence="2 3">
    <name type="scientific">Symbiodinium pilosum</name>
    <name type="common">Dinoflagellate</name>
    <dbReference type="NCBI Taxonomy" id="2952"/>
    <lineage>
        <taxon>Eukaryota</taxon>
        <taxon>Sar</taxon>
        <taxon>Alveolata</taxon>
        <taxon>Dinophyceae</taxon>
        <taxon>Suessiales</taxon>
        <taxon>Symbiodiniaceae</taxon>
        <taxon>Symbiodinium</taxon>
    </lineage>
</organism>
<evidence type="ECO:0000256" key="1">
    <source>
        <dbReference type="SAM" id="MobiDB-lite"/>
    </source>
</evidence>
<sequence>SAPWQWGTGLVPSAPRAPGAEASGEDDEAQKSEKELQDFLSSAPLPGEAWGDEEQEEHAKAVEDAQLSKPNKELEAFLNGAPMPGASWDEDDMEVEAPVQEEPEAVQASKPQARPGEDWMDMDEPKSMRFPAPKRPAPKMEAPVASLSEILGEADDEEQEGEGVLLEPASKAPRIASLLASLPAPKGS</sequence>